<accession>A0A173V7W3</accession>
<dbReference type="Proteomes" id="UP000095591">
    <property type="component" value="Unassembled WGS sequence"/>
</dbReference>
<organism evidence="1 2">
    <name type="scientific">Parabacteroides distasonis</name>
    <dbReference type="NCBI Taxonomy" id="823"/>
    <lineage>
        <taxon>Bacteria</taxon>
        <taxon>Pseudomonadati</taxon>
        <taxon>Bacteroidota</taxon>
        <taxon>Bacteroidia</taxon>
        <taxon>Bacteroidales</taxon>
        <taxon>Tannerellaceae</taxon>
        <taxon>Parabacteroides</taxon>
    </lineage>
</organism>
<proteinExistence type="predicted"/>
<dbReference type="RefSeq" id="WP_036612508.1">
    <property type="nucleotide sequence ID" value="NZ_AP019729.1"/>
</dbReference>
<evidence type="ECO:0000313" key="2">
    <source>
        <dbReference type="Proteomes" id="UP000095591"/>
    </source>
</evidence>
<gene>
    <name evidence="1" type="ORF">ERS852429_02625</name>
</gene>
<dbReference type="AlphaFoldDB" id="A0A173V7W3"/>
<dbReference type="EMBL" id="CYXP01000006">
    <property type="protein sequence ID" value="CUN22235.1"/>
    <property type="molecule type" value="Genomic_DNA"/>
</dbReference>
<reference evidence="1 2" key="1">
    <citation type="submission" date="2015-09" db="EMBL/GenBank/DDBJ databases">
        <authorList>
            <consortium name="Pathogen Informatics"/>
        </authorList>
    </citation>
    <scope>NUCLEOTIDE SEQUENCE [LARGE SCALE GENOMIC DNA]</scope>
    <source>
        <strain evidence="1 2">2789STDY5608872</strain>
    </source>
</reference>
<evidence type="ECO:0000313" key="1">
    <source>
        <dbReference type="EMBL" id="CUN22235.1"/>
    </source>
</evidence>
<name>A0A173V7W3_PARDI</name>
<sequence>MKTGNFKKVRVILAGLRTSQNEFLKLTETRKELFKLQKATKDEDEKDYLSDAIDALENLDDLFCMAIDSLENIEEDD</sequence>
<protein>
    <submittedName>
        <fullName evidence="1">Uncharacterized protein</fullName>
    </submittedName>
</protein>